<accession>A0AAD5ZCE9</accession>
<dbReference type="AlphaFoldDB" id="A0AAD5ZCE9"/>
<gene>
    <name evidence="1" type="ORF">LUZ61_020107</name>
</gene>
<keyword evidence="2" id="KW-1185">Reference proteome</keyword>
<sequence length="285" mass="32073">MAPISISVKDVITFHKIDRAVYAKFVAHGMERGKARNAVALFMWLEQRHCINMICQIVQIINPTIILTLIAEADAVLHCFQQDDGHSCYTEIPAITSLSNDRVCISFFNINKDEIVRGVVSILDGVGRFVFDDYMYELLHAYESEEAAARAGLSAEKPAVPPVLAMLYAPAVVMPSTEIERSIVITFSKEFPIGRDEIWKFCTERWGTNYIERVMMERVPPGETPVYGIIVFKSDSYINLVLNGGRVVTYNINGRQLCARKYVPVAAINQHQSNNNNLSPYFLSS</sequence>
<dbReference type="Proteomes" id="UP001210211">
    <property type="component" value="Unassembled WGS sequence"/>
</dbReference>
<dbReference type="PANTHER" id="PTHR33527">
    <property type="entry name" value="OS07G0274300 PROTEIN"/>
    <property type="match status" value="1"/>
</dbReference>
<evidence type="ECO:0000313" key="1">
    <source>
        <dbReference type="EMBL" id="KAJ3690943.1"/>
    </source>
</evidence>
<dbReference type="PANTHER" id="PTHR33527:SF21">
    <property type="entry name" value="OS10G0182800 PROTEIN"/>
    <property type="match status" value="1"/>
</dbReference>
<organism evidence="1 2">
    <name type="scientific">Rhynchospora tenuis</name>
    <dbReference type="NCBI Taxonomy" id="198213"/>
    <lineage>
        <taxon>Eukaryota</taxon>
        <taxon>Viridiplantae</taxon>
        <taxon>Streptophyta</taxon>
        <taxon>Embryophyta</taxon>
        <taxon>Tracheophyta</taxon>
        <taxon>Spermatophyta</taxon>
        <taxon>Magnoliopsida</taxon>
        <taxon>Liliopsida</taxon>
        <taxon>Poales</taxon>
        <taxon>Cyperaceae</taxon>
        <taxon>Cyperoideae</taxon>
        <taxon>Rhynchosporeae</taxon>
        <taxon>Rhynchospora</taxon>
    </lineage>
</organism>
<comment type="caution">
    <text evidence="1">The sequence shown here is derived from an EMBL/GenBank/DDBJ whole genome shotgun (WGS) entry which is preliminary data.</text>
</comment>
<name>A0AAD5ZCE9_9POAL</name>
<protein>
    <submittedName>
        <fullName evidence="1">Uncharacterized protein</fullName>
    </submittedName>
</protein>
<reference evidence="1 2" key="1">
    <citation type="journal article" date="2022" name="Cell">
        <title>Repeat-based holocentromeres influence genome architecture and karyotype evolution.</title>
        <authorList>
            <person name="Hofstatter P.G."/>
            <person name="Thangavel G."/>
            <person name="Lux T."/>
            <person name="Neumann P."/>
            <person name="Vondrak T."/>
            <person name="Novak P."/>
            <person name="Zhang M."/>
            <person name="Costa L."/>
            <person name="Castellani M."/>
            <person name="Scott A."/>
            <person name="Toegelov H."/>
            <person name="Fuchs J."/>
            <person name="Mata-Sucre Y."/>
            <person name="Dias Y."/>
            <person name="Vanzela A.L.L."/>
            <person name="Huettel B."/>
            <person name="Almeida C.C.S."/>
            <person name="Simkova H."/>
            <person name="Souza G."/>
            <person name="Pedrosa-Harand A."/>
            <person name="Macas J."/>
            <person name="Mayer K.F.X."/>
            <person name="Houben A."/>
            <person name="Marques A."/>
        </authorList>
    </citation>
    <scope>NUCLEOTIDE SEQUENCE [LARGE SCALE GENOMIC DNA]</scope>
    <source>
        <strain evidence="1">RhyTen1mFocal</strain>
    </source>
</reference>
<evidence type="ECO:0000313" key="2">
    <source>
        <dbReference type="Proteomes" id="UP001210211"/>
    </source>
</evidence>
<proteinExistence type="predicted"/>
<dbReference type="EMBL" id="JAMRDG010000002">
    <property type="protein sequence ID" value="KAJ3690943.1"/>
    <property type="molecule type" value="Genomic_DNA"/>
</dbReference>